<name>A0ACC1A570_9ROSI</name>
<evidence type="ECO:0000313" key="1">
    <source>
        <dbReference type="EMBL" id="KAJ0081326.1"/>
    </source>
</evidence>
<dbReference type="Proteomes" id="UP001164250">
    <property type="component" value="Chromosome 12"/>
</dbReference>
<protein>
    <submittedName>
        <fullName evidence="1">Uncharacterized protein</fullName>
    </submittedName>
</protein>
<reference evidence="2" key="1">
    <citation type="journal article" date="2023" name="G3 (Bethesda)">
        <title>Genome assembly and association tests identify interacting loci associated with vigor, precocity, and sex in interspecific pistachio rootstocks.</title>
        <authorList>
            <person name="Palmer W."/>
            <person name="Jacygrad E."/>
            <person name="Sagayaradj S."/>
            <person name="Cavanaugh K."/>
            <person name="Han R."/>
            <person name="Bertier L."/>
            <person name="Beede B."/>
            <person name="Kafkas S."/>
            <person name="Golino D."/>
            <person name="Preece J."/>
            <person name="Michelmore R."/>
        </authorList>
    </citation>
    <scope>NUCLEOTIDE SEQUENCE [LARGE SCALE GENOMIC DNA]</scope>
</reference>
<keyword evidence="2" id="KW-1185">Reference proteome</keyword>
<accession>A0ACC1A570</accession>
<organism evidence="1 2">
    <name type="scientific">Pistacia atlantica</name>
    <dbReference type="NCBI Taxonomy" id="434234"/>
    <lineage>
        <taxon>Eukaryota</taxon>
        <taxon>Viridiplantae</taxon>
        <taxon>Streptophyta</taxon>
        <taxon>Embryophyta</taxon>
        <taxon>Tracheophyta</taxon>
        <taxon>Spermatophyta</taxon>
        <taxon>Magnoliopsida</taxon>
        <taxon>eudicotyledons</taxon>
        <taxon>Gunneridae</taxon>
        <taxon>Pentapetalae</taxon>
        <taxon>rosids</taxon>
        <taxon>malvids</taxon>
        <taxon>Sapindales</taxon>
        <taxon>Anacardiaceae</taxon>
        <taxon>Pistacia</taxon>
    </lineage>
</organism>
<comment type="caution">
    <text evidence="1">The sequence shown here is derived from an EMBL/GenBank/DDBJ whole genome shotgun (WGS) entry which is preliminary data.</text>
</comment>
<dbReference type="EMBL" id="CM047908">
    <property type="protein sequence ID" value="KAJ0081326.1"/>
    <property type="molecule type" value="Genomic_DNA"/>
</dbReference>
<sequence>MGILGLLIFWVSGSLTYFLLTLCHFIWIMIIGFCILVYIYIYTCAYG</sequence>
<proteinExistence type="predicted"/>
<evidence type="ECO:0000313" key="2">
    <source>
        <dbReference type="Proteomes" id="UP001164250"/>
    </source>
</evidence>
<gene>
    <name evidence="1" type="ORF">Patl1_11175</name>
</gene>